<dbReference type="GO" id="GO:0004177">
    <property type="term" value="F:aminopeptidase activity"/>
    <property type="evidence" value="ECO:0007669"/>
    <property type="project" value="UniProtKB-KW"/>
</dbReference>
<keyword evidence="2" id="KW-1185">Reference proteome</keyword>
<dbReference type="Proteomes" id="UP000186607">
    <property type="component" value="Unassembled WGS sequence"/>
</dbReference>
<reference evidence="1 2" key="1">
    <citation type="submission" date="2017-01" db="EMBL/GenBank/DDBJ databases">
        <title>Genome Analysis of Deinococcus marmoris KOPRI26562.</title>
        <authorList>
            <person name="Kim J.H."/>
            <person name="Oh H.-M."/>
        </authorList>
    </citation>
    <scope>NUCLEOTIDE SEQUENCE [LARGE SCALE GENOMIC DNA]</scope>
    <source>
        <strain evidence="1 2">KOPRI26562</strain>
    </source>
</reference>
<gene>
    <name evidence="1" type="ORF">BOO71_0003007</name>
</gene>
<accession>A0A1U7P2L0</accession>
<keyword evidence="1" id="KW-0645">Protease</keyword>
<proteinExistence type="predicted"/>
<protein>
    <submittedName>
        <fullName evidence="1">Aminopeptidase</fullName>
    </submittedName>
</protein>
<dbReference type="STRING" id="249408.BOO71_0003007"/>
<evidence type="ECO:0000313" key="2">
    <source>
        <dbReference type="Proteomes" id="UP000186607"/>
    </source>
</evidence>
<comment type="caution">
    <text evidence="1">The sequence shown here is derived from an EMBL/GenBank/DDBJ whole genome shotgun (WGS) entry which is preliminary data.</text>
</comment>
<dbReference type="SUPFAM" id="SSF144052">
    <property type="entry name" value="Thermophilic metalloprotease-like"/>
    <property type="match status" value="1"/>
</dbReference>
<keyword evidence="1" id="KW-0031">Aminopeptidase</keyword>
<keyword evidence="1" id="KW-0378">Hydrolase</keyword>
<dbReference type="EMBL" id="MSTI01000035">
    <property type="protein sequence ID" value="OLV19417.1"/>
    <property type="molecule type" value="Genomic_DNA"/>
</dbReference>
<organism evidence="1 2">
    <name type="scientific">Deinococcus marmoris</name>
    <dbReference type="NCBI Taxonomy" id="249408"/>
    <lineage>
        <taxon>Bacteria</taxon>
        <taxon>Thermotogati</taxon>
        <taxon>Deinococcota</taxon>
        <taxon>Deinococci</taxon>
        <taxon>Deinococcales</taxon>
        <taxon>Deinococcaceae</taxon>
        <taxon>Deinococcus</taxon>
    </lineage>
</organism>
<name>A0A1U7P2L0_9DEIO</name>
<evidence type="ECO:0000313" key="1">
    <source>
        <dbReference type="EMBL" id="OLV19417.1"/>
    </source>
</evidence>
<dbReference type="RefSeq" id="WP_368482864.1">
    <property type="nucleotide sequence ID" value="NZ_MSTI01000035.1"/>
</dbReference>
<sequence length="50" mass="5502">MTVHLALGRSYPEMDGMNSRGIHWDLITDLRGGGRLSTDGDVLQEGGRFL</sequence>
<dbReference type="AlphaFoldDB" id="A0A1U7P2L0"/>